<sequence>MPKMIVSIDGVVIKEVQLTKDRTTLGRRPYNDIVIDNLAVSGEHAVVQMTGGQVYLEDLNSTNGTYVNGKAIKKQLLQDGDSVEVGKYKIKFVSDVLGESYEKTMMVKAGASGLAPSAAPTSLTPPASAGFAAQASAEPPGAAIKVLSGAAAGREVPLTKVVTTIGKPGVAVAAITRRQRGFVVHHVEGAGNPTLNGAPVGAEQVALKNGDLIELAGTQMQFVQA</sequence>
<gene>
    <name evidence="2" type="ordered locus">Rfer_3940</name>
</gene>
<dbReference type="STRING" id="338969.Rfer_3940"/>
<dbReference type="EMBL" id="CP000267">
    <property type="protein sequence ID" value="ABD71639.1"/>
    <property type="molecule type" value="Genomic_DNA"/>
</dbReference>
<evidence type="ECO:0000313" key="2">
    <source>
        <dbReference type="EMBL" id="ABD71639.1"/>
    </source>
</evidence>
<reference evidence="3" key="1">
    <citation type="submission" date="2006-02" db="EMBL/GenBank/DDBJ databases">
        <title>Complete sequence of chromosome of Rhodoferax ferrireducens DSM 15236.</title>
        <authorList>
            <person name="Copeland A."/>
            <person name="Lucas S."/>
            <person name="Lapidus A."/>
            <person name="Barry K."/>
            <person name="Detter J.C."/>
            <person name="Glavina del Rio T."/>
            <person name="Hammon N."/>
            <person name="Israni S."/>
            <person name="Pitluck S."/>
            <person name="Brettin T."/>
            <person name="Bruce D."/>
            <person name="Han C."/>
            <person name="Tapia R."/>
            <person name="Gilna P."/>
            <person name="Kiss H."/>
            <person name="Schmutz J."/>
            <person name="Larimer F."/>
            <person name="Land M."/>
            <person name="Kyrpides N."/>
            <person name="Ivanova N."/>
            <person name="Richardson P."/>
        </authorList>
    </citation>
    <scope>NUCLEOTIDE SEQUENCE [LARGE SCALE GENOMIC DNA]</scope>
    <source>
        <strain evidence="3">ATCC BAA-621 / DSM 15236 / T118</strain>
    </source>
</reference>
<keyword evidence="3" id="KW-1185">Reference proteome</keyword>
<evidence type="ECO:0000313" key="3">
    <source>
        <dbReference type="Proteomes" id="UP000008332"/>
    </source>
</evidence>
<dbReference type="SMART" id="SM00240">
    <property type="entry name" value="FHA"/>
    <property type="match status" value="1"/>
</dbReference>
<dbReference type="HOGENOM" id="CLU_102503_0_0_4"/>
<dbReference type="InterPro" id="IPR000253">
    <property type="entry name" value="FHA_dom"/>
</dbReference>
<dbReference type="CDD" id="cd00060">
    <property type="entry name" value="FHA"/>
    <property type="match status" value="2"/>
</dbReference>
<protein>
    <submittedName>
        <fullName evidence="2">FHA domain containing protein</fullName>
    </submittedName>
</protein>
<evidence type="ECO:0000259" key="1">
    <source>
        <dbReference type="PROSITE" id="PS50006"/>
    </source>
</evidence>
<dbReference type="InterPro" id="IPR050923">
    <property type="entry name" value="Cell_Proc_Reg/RNA_Proc"/>
</dbReference>
<dbReference type="eggNOG" id="COG1716">
    <property type="taxonomic scope" value="Bacteria"/>
</dbReference>
<accession>Q21RG4</accession>
<dbReference type="Pfam" id="PF00498">
    <property type="entry name" value="FHA"/>
    <property type="match status" value="1"/>
</dbReference>
<dbReference type="AlphaFoldDB" id="Q21RG4"/>
<name>Q21RG4_ALBFT</name>
<dbReference type="Proteomes" id="UP000008332">
    <property type="component" value="Chromosome"/>
</dbReference>
<feature type="domain" description="FHA" evidence="1">
    <location>
        <begin position="23"/>
        <end position="72"/>
    </location>
</feature>
<organism evidence="2 3">
    <name type="scientific">Albidiferax ferrireducens (strain ATCC BAA-621 / DSM 15236 / T118)</name>
    <name type="common">Rhodoferax ferrireducens</name>
    <dbReference type="NCBI Taxonomy" id="338969"/>
    <lineage>
        <taxon>Bacteria</taxon>
        <taxon>Pseudomonadati</taxon>
        <taxon>Pseudomonadota</taxon>
        <taxon>Betaproteobacteria</taxon>
        <taxon>Burkholderiales</taxon>
        <taxon>Comamonadaceae</taxon>
        <taxon>Rhodoferax</taxon>
    </lineage>
</organism>
<dbReference type="InterPro" id="IPR008984">
    <property type="entry name" value="SMAD_FHA_dom_sf"/>
</dbReference>
<dbReference type="PROSITE" id="PS50006">
    <property type="entry name" value="FHA_DOMAIN"/>
    <property type="match status" value="1"/>
</dbReference>
<dbReference type="Gene3D" id="2.60.200.20">
    <property type="match status" value="1"/>
</dbReference>
<dbReference type="KEGG" id="rfr:Rfer_3940"/>
<dbReference type="PANTHER" id="PTHR23308">
    <property type="entry name" value="NUCLEAR INHIBITOR OF PROTEIN PHOSPHATASE-1"/>
    <property type="match status" value="1"/>
</dbReference>
<proteinExistence type="predicted"/>
<dbReference type="OrthoDB" id="151099at2"/>
<dbReference type="RefSeq" id="WP_011466201.1">
    <property type="nucleotide sequence ID" value="NC_007908.1"/>
</dbReference>
<dbReference type="SUPFAM" id="SSF49879">
    <property type="entry name" value="SMAD/FHA domain"/>
    <property type="match status" value="2"/>
</dbReference>